<organism evidence="3 4">
    <name type="scientific">Pelotomaculum schinkii</name>
    <dbReference type="NCBI Taxonomy" id="78350"/>
    <lineage>
        <taxon>Bacteria</taxon>
        <taxon>Bacillati</taxon>
        <taxon>Bacillota</taxon>
        <taxon>Clostridia</taxon>
        <taxon>Eubacteriales</taxon>
        <taxon>Desulfotomaculaceae</taxon>
        <taxon>Pelotomaculum</taxon>
    </lineage>
</organism>
<dbReference type="GO" id="GO:0003677">
    <property type="term" value="F:DNA binding"/>
    <property type="evidence" value="ECO:0007669"/>
    <property type="project" value="UniProtKB-KW"/>
</dbReference>
<evidence type="ECO:0000313" key="4">
    <source>
        <dbReference type="Proteomes" id="UP000298324"/>
    </source>
</evidence>
<keyword evidence="4" id="KW-1185">Reference proteome</keyword>
<dbReference type="Proteomes" id="UP000298324">
    <property type="component" value="Unassembled WGS sequence"/>
</dbReference>
<dbReference type="InterPro" id="IPR000551">
    <property type="entry name" value="MerR-type_HTH_dom"/>
</dbReference>
<accession>A0A4Y7RI42</accession>
<dbReference type="AlphaFoldDB" id="A0A4Y7RI42"/>
<keyword evidence="1" id="KW-0238">DNA-binding</keyword>
<sequence>MVLKQGFRSSEVSVLTGLTQRQIDYWDRNGLFKPSLAQAAGRGSARFYSYLDLVELKIVKRLLDAGLSTKLLKDCLLFLKNNLHEKALSGVSLISDGRGLFLLSDNPIFAIDLAKKGQVVWLIDIQQAADEVKKSCEEKLSDKNEAIS</sequence>
<dbReference type="GO" id="GO:0003700">
    <property type="term" value="F:DNA-binding transcription factor activity"/>
    <property type="evidence" value="ECO:0007669"/>
    <property type="project" value="InterPro"/>
</dbReference>
<evidence type="ECO:0000259" key="2">
    <source>
        <dbReference type="SMART" id="SM00422"/>
    </source>
</evidence>
<proteinExistence type="predicted"/>
<evidence type="ECO:0000256" key="1">
    <source>
        <dbReference type="ARBA" id="ARBA00023125"/>
    </source>
</evidence>
<comment type="caution">
    <text evidence="3">The sequence shown here is derived from an EMBL/GenBank/DDBJ whole genome shotgun (WGS) entry which is preliminary data.</text>
</comment>
<dbReference type="InterPro" id="IPR009061">
    <property type="entry name" value="DNA-bd_dom_put_sf"/>
</dbReference>
<reference evidence="3 4" key="1">
    <citation type="journal article" date="2018" name="Environ. Microbiol.">
        <title>Novel energy conservation strategies and behaviour of Pelotomaculum schinkii driving syntrophic propionate catabolism.</title>
        <authorList>
            <person name="Hidalgo-Ahumada C.A.P."/>
            <person name="Nobu M.K."/>
            <person name="Narihiro T."/>
            <person name="Tamaki H."/>
            <person name="Liu W.T."/>
            <person name="Kamagata Y."/>
            <person name="Stams A.J.M."/>
            <person name="Imachi H."/>
            <person name="Sousa D.Z."/>
        </authorList>
    </citation>
    <scope>NUCLEOTIDE SEQUENCE [LARGE SCALE GENOMIC DNA]</scope>
    <source>
        <strain evidence="3 4">HH</strain>
    </source>
</reference>
<dbReference type="InterPro" id="IPR047057">
    <property type="entry name" value="MerR_fam"/>
</dbReference>
<dbReference type="Gene3D" id="1.10.1660.10">
    <property type="match status" value="1"/>
</dbReference>
<dbReference type="PANTHER" id="PTHR30204">
    <property type="entry name" value="REDOX-CYCLING DRUG-SENSING TRANSCRIPTIONAL ACTIVATOR SOXR"/>
    <property type="match status" value="1"/>
</dbReference>
<gene>
    <name evidence="3" type="ORF">Psch_02221</name>
</gene>
<protein>
    <recommendedName>
        <fullName evidence="2">HTH merR-type domain-containing protein</fullName>
    </recommendedName>
</protein>
<evidence type="ECO:0000313" key="3">
    <source>
        <dbReference type="EMBL" id="TEB08654.1"/>
    </source>
</evidence>
<dbReference type="SUPFAM" id="SSF46955">
    <property type="entry name" value="Putative DNA-binding domain"/>
    <property type="match status" value="1"/>
</dbReference>
<dbReference type="SMART" id="SM00422">
    <property type="entry name" value="HTH_MERR"/>
    <property type="match status" value="1"/>
</dbReference>
<dbReference type="Pfam" id="PF13411">
    <property type="entry name" value="MerR_1"/>
    <property type="match status" value="1"/>
</dbReference>
<name>A0A4Y7RI42_9FIRM</name>
<dbReference type="PANTHER" id="PTHR30204:SF3">
    <property type="entry name" value="HTH MERR-TYPE DOMAIN-CONTAINING PROTEIN"/>
    <property type="match status" value="1"/>
</dbReference>
<dbReference type="RefSeq" id="WP_190240164.1">
    <property type="nucleotide sequence ID" value="NZ_QFGA01000001.1"/>
</dbReference>
<feature type="domain" description="HTH merR-type" evidence="2">
    <location>
        <begin position="7"/>
        <end position="79"/>
    </location>
</feature>
<dbReference type="EMBL" id="QFGA01000001">
    <property type="protein sequence ID" value="TEB08654.1"/>
    <property type="molecule type" value="Genomic_DNA"/>
</dbReference>